<dbReference type="AlphaFoldDB" id="A0A6J4N1D9"/>
<reference evidence="2" key="1">
    <citation type="submission" date="2020-02" db="EMBL/GenBank/DDBJ databases">
        <authorList>
            <person name="Meier V. D."/>
        </authorList>
    </citation>
    <scope>NUCLEOTIDE SEQUENCE</scope>
    <source>
        <strain evidence="2">AVDCRST_MAG89</strain>
    </source>
</reference>
<evidence type="ECO:0000313" key="2">
    <source>
        <dbReference type="EMBL" id="CAA9372402.1"/>
    </source>
</evidence>
<dbReference type="EMBL" id="CADCTV010000992">
    <property type="protein sequence ID" value="CAA9372402.1"/>
    <property type="molecule type" value="Genomic_DNA"/>
</dbReference>
<protein>
    <submittedName>
        <fullName evidence="2">Uncharacterized protein</fullName>
    </submittedName>
</protein>
<feature type="compositionally biased region" description="Basic residues" evidence="1">
    <location>
        <begin position="64"/>
        <end position="74"/>
    </location>
</feature>
<gene>
    <name evidence="2" type="ORF">AVDCRST_MAG89-4708</name>
</gene>
<feature type="region of interest" description="Disordered" evidence="1">
    <location>
        <begin position="1"/>
        <end position="168"/>
    </location>
</feature>
<feature type="non-terminal residue" evidence="2">
    <location>
        <position position="168"/>
    </location>
</feature>
<proteinExistence type="predicted"/>
<sequence length="168" mass="18168">GAGRRIRLDLLRPAHGAEEAAGCGGEGGHGSDERAGRLPRPAHQRQGEREDGGFARAFQPHPATGRRRHRRDPRRTRGEPGSGPGGHAFGRRRAHQRPPAERAGRTRRPAPRAARGIEDGAGLRGDGSFRGTLRGPRIGRRAHCPDHAPRRVGLEARGRAVRRGPDPL</sequence>
<feature type="compositionally biased region" description="Basic and acidic residues" evidence="1">
    <location>
        <begin position="1"/>
        <end position="18"/>
    </location>
</feature>
<organism evidence="2">
    <name type="scientific">uncultured Gemmatimonadota bacterium</name>
    <dbReference type="NCBI Taxonomy" id="203437"/>
    <lineage>
        <taxon>Bacteria</taxon>
        <taxon>Pseudomonadati</taxon>
        <taxon>Gemmatimonadota</taxon>
        <taxon>environmental samples</taxon>
    </lineage>
</organism>
<evidence type="ECO:0000256" key="1">
    <source>
        <dbReference type="SAM" id="MobiDB-lite"/>
    </source>
</evidence>
<feature type="non-terminal residue" evidence="2">
    <location>
        <position position="1"/>
    </location>
</feature>
<name>A0A6J4N1D9_9BACT</name>
<accession>A0A6J4N1D9</accession>
<feature type="compositionally biased region" description="Basic and acidic residues" evidence="1">
    <location>
        <begin position="143"/>
        <end position="168"/>
    </location>
</feature>